<organism evidence="17">
    <name type="scientific">Oppiella nova</name>
    <dbReference type="NCBI Taxonomy" id="334625"/>
    <lineage>
        <taxon>Eukaryota</taxon>
        <taxon>Metazoa</taxon>
        <taxon>Ecdysozoa</taxon>
        <taxon>Arthropoda</taxon>
        <taxon>Chelicerata</taxon>
        <taxon>Arachnida</taxon>
        <taxon>Acari</taxon>
        <taxon>Acariformes</taxon>
        <taxon>Sarcoptiformes</taxon>
        <taxon>Oribatida</taxon>
        <taxon>Brachypylina</taxon>
        <taxon>Oppioidea</taxon>
        <taxon>Oppiidae</taxon>
        <taxon>Oppiella</taxon>
    </lineage>
</organism>
<evidence type="ECO:0000256" key="11">
    <source>
        <dbReference type="ARBA" id="ARBA00023180"/>
    </source>
</evidence>
<keyword evidence="9" id="KW-0560">Oxidoreductase</keyword>
<dbReference type="GO" id="GO:0016020">
    <property type="term" value="C:membrane"/>
    <property type="evidence" value="ECO:0007669"/>
    <property type="project" value="InterPro"/>
</dbReference>
<name>A0A7R9LKI4_9ACAR</name>
<dbReference type="OrthoDB" id="6477838at2759"/>
<comment type="similarity">
    <text evidence="2">Belongs to the lysyl oxidase family.</text>
</comment>
<dbReference type="EMBL" id="OC915843">
    <property type="protein sequence ID" value="CAD7642173.1"/>
    <property type="molecule type" value="Genomic_DNA"/>
</dbReference>
<feature type="region of interest" description="Disordered" evidence="15">
    <location>
        <begin position="292"/>
        <end position="328"/>
    </location>
</feature>
<evidence type="ECO:0000256" key="8">
    <source>
        <dbReference type="ARBA" id="ARBA00022772"/>
    </source>
</evidence>
<feature type="non-terminal residue" evidence="17">
    <location>
        <position position="1"/>
    </location>
</feature>
<dbReference type="PANTHER" id="PTHR48071">
    <property type="entry name" value="SRCR DOMAIN-CONTAINING PROTEIN"/>
    <property type="match status" value="1"/>
</dbReference>
<comment type="subcellular location">
    <subcellularLocation>
        <location evidence="1">Secreted</location>
        <location evidence="1">Extracellular space</location>
    </subcellularLocation>
</comment>
<keyword evidence="3" id="KW-0886">LTQ</keyword>
<accession>A0A7R9LKI4</accession>
<evidence type="ECO:0000256" key="10">
    <source>
        <dbReference type="ARBA" id="ARBA00023157"/>
    </source>
</evidence>
<evidence type="ECO:0000256" key="14">
    <source>
        <dbReference type="PROSITE-ProRule" id="PRU00196"/>
    </source>
</evidence>
<dbReference type="Pfam" id="PF00530">
    <property type="entry name" value="SRCR"/>
    <property type="match status" value="2"/>
</dbReference>
<dbReference type="Gene3D" id="3.10.250.10">
    <property type="entry name" value="SRCR-like domain"/>
    <property type="match status" value="2"/>
</dbReference>
<dbReference type="GO" id="GO:0046872">
    <property type="term" value="F:metal ion binding"/>
    <property type="evidence" value="ECO:0007669"/>
    <property type="project" value="UniProtKB-KW"/>
</dbReference>
<evidence type="ECO:0000256" key="2">
    <source>
        <dbReference type="ARBA" id="ARBA00007492"/>
    </source>
</evidence>
<evidence type="ECO:0000256" key="1">
    <source>
        <dbReference type="ARBA" id="ARBA00004239"/>
    </source>
</evidence>
<dbReference type="GO" id="GO:0004720">
    <property type="term" value="F:protein-lysine 6-oxidase activity"/>
    <property type="evidence" value="ECO:0007669"/>
    <property type="project" value="UniProtKB-EC"/>
</dbReference>
<dbReference type="PRINTS" id="PR00258">
    <property type="entry name" value="SPERACTRCPTR"/>
</dbReference>
<keyword evidence="6" id="KW-0732">Signal</keyword>
<evidence type="ECO:0000256" key="9">
    <source>
        <dbReference type="ARBA" id="ARBA00023002"/>
    </source>
</evidence>
<sequence length="462" mass="50351">MAFKPLNKLFRPWLSTCDQSTVNYSVNSFYKCLDVSANDYFYNTQHYMNYYESTEDISCYVSTESDNHFSVLVSDNQCLKWCDRQKLREGDRRDSVSEVIITSRVPCVGVGVAIQKVVFTSRVSCGCISVALGRDKNVTLHKTLRPPSAAPRVRRVPVTGHRIPEGTVKLVGGQTGWEGNVEIYHMGRWGSVCDDEWDLVDAHVVCRSLGYTNGALMATNNAQFGRTRKLIWMDNVYCNGGEQALADCQFDGWKQHDCTTNEAAGVICKTRSNDTTGAANARTTGAVALTTGSNRSTINSTGSGGAAGGSAQHLISNDEPHLTTTSTTKIRKRWKEGINIRLSGGRDKLEGRVEVRVRGDGEWHQVCGDGWSLLEAMVVCRQLGLGYAAHAVQTTVFGGRSPHNLSLVLSGVRCKGYEQSLSDCDMNALGDGHHHCPTSQDIAGVICTSGKVSMSIGITGDV</sequence>
<dbReference type="EMBL" id="CAJPVJ010001018">
    <property type="protein sequence ID" value="CAG2163892.1"/>
    <property type="molecule type" value="Genomic_DNA"/>
</dbReference>
<feature type="domain" description="SRCR" evidence="16">
    <location>
        <begin position="168"/>
        <end position="269"/>
    </location>
</feature>
<keyword evidence="11" id="KW-0325">Glycoprotein</keyword>
<dbReference type="FunFam" id="3.10.250.10:FF:000008">
    <property type="entry name" value="Lysyl oxidase homolog 2"/>
    <property type="match status" value="1"/>
</dbReference>
<evidence type="ECO:0000256" key="4">
    <source>
        <dbReference type="ARBA" id="ARBA00022525"/>
    </source>
</evidence>
<dbReference type="PROSITE" id="PS50287">
    <property type="entry name" value="SRCR_2"/>
    <property type="match status" value="2"/>
</dbReference>
<dbReference type="InterPro" id="IPR001190">
    <property type="entry name" value="SRCR"/>
</dbReference>
<dbReference type="GO" id="GO:0005576">
    <property type="term" value="C:extracellular region"/>
    <property type="evidence" value="ECO:0007669"/>
    <property type="project" value="UniProtKB-SubCell"/>
</dbReference>
<dbReference type="SUPFAM" id="SSF56487">
    <property type="entry name" value="SRCR-like"/>
    <property type="match status" value="2"/>
</dbReference>
<feature type="domain" description="SRCR" evidence="16">
    <location>
        <begin position="340"/>
        <end position="448"/>
    </location>
</feature>
<keyword evidence="4" id="KW-0964">Secreted</keyword>
<dbReference type="EC" id="1.4.3.13" evidence="12"/>
<dbReference type="Proteomes" id="UP000728032">
    <property type="component" value="Unassembled WGS sequence"/>
</dbReference>
<comment type="caution">
    <text evidence="14">Lacks conserved residue(s) required for the propagation of feature annotation.</text>
</comment>
<dbReference type="SMART" id="SM00202">
    <property type="entry name" value="SR"/>
    <property type="match status" value="2"/>
</dbReference>
<evidence type="ECO:0000259" key="16">
    <source>
        <dbReference type="PROSITE" id="PS50287"/>
    </source>
</evidence>
<evidence type="ECO:0000256" key="7">
    <source>
        <dbReference type="ARBA" id="ARBA00022737"/>
    </source>
</evidence>
<protein>
    <recommendedName>
        <fullName evidence="12">protein-lysine 6-oxidase</fullName>
        <ecNumber evidence="12">1.4.3.13</ecNumber>
    </recommendedName>
</protein>
<evidence type="ECO:0000256" key="12">
    <source>
        <dbReference type="ARBA" id="ARBA00038869"/>
    </source>
</evidence>
<dbReference type="InterPro" id="IPR036772">
    <property type="entry name" value="SRCR-like_dom_sf"/>
</dbReference>
<evidence type="ECO:0000256" key="15">
    <source>
        <dbReference type="SAM" id="MobiDB-lite"/>
    </source>
</evidence>
<gene>
    <name evidence="17" type="ORF">ONB1V03_LOCUS3453</name>
</gene>
<evidence type="ECO:0000256" key="6">
    <source>
        <dbReference type="ARBA" id="ARBA00022729"/>
    </source>
</evidence>
<evidence type="ECO:0000256" key="5">
    <source>
        <dbReference type="ARBA" id="ARBA00022723"/>
    </source>
</evidence>
<evidence type="ECO:0000313" key="18">
    <source>
        <dbReference type="Proteomes" id="UP000728032"/>
    </source>
</evidence>
<keyword evidence="7" id="KW-0677">Repeat</keyword>
<feature type="disulfide bond" evidence="14">
    <location>
        <begin position="414"/>
        <end position="424"/>
    </location>
</feature>
<keyword evidence="5" id="KW-0479">Metal-binding</keyword>
<reference evidence="17" key="1">
    <citation type="submission" date="2020-11" db="EMBL/GenBank/DDBJ databases">
        <authorList>
            <person name="Tran Van P."/>
        </authorList>
    </citation>
    <scope>NUCLEOTIDE SEQUENCE</scope>
</reference>
<evidence type="ECO:0000256" key="3">
    <source>
        <dbReference type="ARBA" id="ARBA00022477"/>
    </source>
</evidence>
<keyword evidence="8" id="KW-0801">TPQ</keyword>
<evidence type="ECO:0000313" key="17">
    <source>
        <dbReference type="EMBL" id="CAD7642173.1"/>
    </source>
</evidence>
<dbReference type="FunFam" id="3.10.250.10:FF:000001">
    <property type="entry name" value="Lysyl oxidase 4 isoform X1"/>
    <property type="match status" value="1"/>
</dbReference>
<dbReference type="PANTHER" id="PTHR48071:SF18">
    <property type="entry name" value="DELETED IN MALIGNANT BRAIN TUMORS 1 PROTEIN-RELATED"/>
    <property type="match status" value="1"/>
</dbReference>
<dbReference type="PROSITE" id="PS00420">
    <property type="entry name" value="SRCR_1"/>
    <property type="match status" value="1"/>
</dbReference>
<keyword evidence="18" id="KW-1185">Reference proteome</keyword>
<feature type="disulfide bond" evidence="14">
    <location>
        <begin position="238"/>
        <end position="248"/>
    </location>
</feature>
<comment type="catalytic activity">
    <reaction evidence="13">
        <text>L-lysyl-[protein] + O2 + H2O = (S)-2-amino-6-oxohexanoyl-[protein] + H2O2 + NH4(+)</text>
        <dbReference type="Rhea" id="RHEA:24544"/>
        <dbReference type="Rhea" id="RHEA-COMP:9752"/>
        <dbReference type="Rhea" id="RHEA-COMP:12448"/>
        <dbReference type="ChEBI" id="CHEBI:15377"/>
        <dbReference type="ChEBI" id="CHEBI:15379"/>
        <dbReference type="ChEBI" id="CHEBI:16240"/>
        <dbReference type="ChEBI" id="CHEBI:28938"/>
        <dbReference type="ChEBI" id="CHEBI:29969"/>
        <dbReference type="ChEBI" id="CHEBI:131803"/>
        <dbReference type="EC" id="1.4.3.13"/>
    </reaction>
</comment>
<keyword evidence="10 14" id="KW-1015">Disulfide bond</keyword>
<evidence type="ECO:0000256" key="13">
    <source>
        <dbReference type="ARBA" id="ARBA00047861"/>
    </source>
</evidence>
<proteinExistence type="inferred from homology"/>
<dbReference type="AlphaFoldDB" id="A0A7R9LKI4"/>